<dbReference type="EMBL" id="CM010718">
    <property type="protein sequence ID" value="RZC58105.1"/>
    <property type="molecule type" value="Genomic_DNA"/>
</dbReference>
<feature type="domain" description="Transcription factor CBF/NF-Y/archaeal histone" evidence="7">
    <location>
        <begin position="85"/>
        <end position="148"/>
    </location>
</feature>
<comment type="subcellular location">
    <subcellularLocation>
        <location evidence="1">Nucleus</location>
    </subcellularLocation>
</comment>
<dbReference type="GO" id="GO:0000976">
    <property type="term" value="F:transcription cis-regulatory region binding"/>
    <property type="evidence" value="ECO:0007669"/>
    <property type="project" value="TreeGrafter"/>
</dbReference>
<keyword evidence="2" id="KW-0805">Transcription regulation</keyword>
<gene>
    <name evidence="8" type="ORF">C5167_005409</name>
</gene>
<dbReference type="OrthoDB" id="1272441at2759"/>
<evidence type="ECO:0000256" key="3">
    <source>
        <dbReference type="ARBA" id="ARBA00023125"/>
    </source>
</evidence>
<evidence type="ECO:0000256" key="1">
    <source>
        <dbReference type="ARBA" id="ARBA00004123"/>
    </source>
</evidence>
<keyword evidence="9" id="KW-1185">Reference proteome</keyword>
<dbReference type="AlphaFoldDB" id="A0A4Y7JEN9"/>
<dbReference type="GO" id="GO:0006355">
    <property type="term" value="P:regulation of DNA-templated transcription"/>
    <property type="evidence" value="ECO:0007669"/>
    <property type="project" value="TreeGrafter"/>
</dbReference>
<evidence type="ECO:0000313" key="9">
    <source>
        <dbReference type="Proteomes" id="UP000316621"/>
    </source>
</evidence>
<evidence type="ECO:0000259" key="7">
    <source>
        <dbReference type="Pfam" id="PF00808"/>
    </source>
</evidence>
<dbReference type="Pfam" id="PF00808">
    <property type="entry name" value="CBFD_NFYB_HMF"/>
    <property type="match status" value="1"/>
</dbReference>
<dbReference type="GO" id="GO:0005634">
    <property type="term" value="C:nucleus"/>
    <property type="evidence" value="ECO:0007669"/>
    <property type="project" value="UniProtKB-SubCell"/>
</dbReference>
<dbReference type="InterPro" id="IPR050568">
    <property type="entry name" value="Transcr_DNA_Rep_Reg"/>
</dbReference>
<organism evidence="8 9">
    <name type="scientific">Papaver somniferum</name>
    <name type="common">Opium poppy</name>
    <dbReference type="NCBI Taxonomy" id="3469"/>
    <lineage>
        <taxon>Eukaryota</taxon>
        <taxon>Viridiplantae</taxon>
        <taxon>Streptophyta</taxon>
        <taxon>Embryophyta</taxon>
        <taxon>Tracheophyta</taxon>
        <taxon>Spermatophyta</taxon>
        <taxon>Magnoliopsida</taxon>
        <taxon>Ranunculales</taxon>
        <taxon>Papaveraceae</taxon>
        <taxon>Papaveroideae</taxon>
        <taxon>Papaver</taxon>
    </lineage>
</organism>
<evidence type="ECO:0000256" key="2">
    <source>
        <dbReference type="ARBA" id="ARBA00023015"/>
    </source>
</evidence>
<sequence>MDLNQSVHHYRCSSPAPIAQVHNFMHVSSPMISLNNIHRQYSPNNEMGEENLQSRVLQLQRQNLQLFWHQQILEIDQLSDFKQHNLPLARIKRIMKSDEDVKMISADAPVLFSKACELFILELTLRSWLNTEESRRRTLQRIDIANAVNRGEVLDFLVDVVPANDSQDEECEKNCGGAELSPSSNGLMNFAVSDHQF</sequence>
<evidence type="ECO:0000313" key="8">
    <source>
        <dbReference type="EMBL" id="RZC58105.1"/>
    </source>
</evidence>
<accession>A0A4Y7JEN9</accession>
<keyword evidence="5" id="KW-0539">Nucleus</keyword>
<dbReference type="FunFam" id="1.10.20.10:FF:000006">
    <property type="entry name" value="Nuclear transcription factor Y subunit gamma"/>
    <property type="match status" value="1"/>
</dbReference>
<reference evidence="8 9" key="1">
    <citation type="journal article" date="2018" name="Science">
        <title>The opium poppy genome and morphinan production.</title>
        <authorList>
            <person name="Guo L."/>
            <person name="Winzer T."/>
            <person name="Yang X."/>
            <person name="Li Y."/>
            <person name="Ning Z."/>
            <person name="He Z."/>
            <person name="Teodor R."/>
            <person name="Lu Y."/>
            <person name="Bowser T.A."/>
            <person name="Graham I.A."/>
            <person name="Ye K."/>
        </authorList>
    </citation>
    <scope>NUCLEOTIDE SEQUENCE [LARGE SCALE GENOMIC DNA]</scope>
    <source>
        <strain evidence="9">cv. HN1</strain>
        <tissue evidence="8">Leaves</tissue>
    </source>
</reference>
<dbReference type="Proteomes" id="UP000316621">
    <property type="component" value="Chromosome 4"/>
</dbReference>
<evidence type="ECO:0000256" key="6">
    <source>
        <dbReference type="ARBA" id="ARBA00038129"/>
    </source>
</evidence>
<dbReference type="OMA" id="FMPMSSF"/>
<proteinExistence type="inferred from homology"/>
<evidence type="ECO:0000256" key="5">
    <source>
        <dbReference type="ARBA" id="ARBA00023242"/>
    </source>
</evidence>
<dbReference type="PANTHER" id="PTHR10252">
    <property type="entry name" value="HISTONE-LIKE TRANSCRIPTION FACTOR CCAAT-RELATED"/>
    <property type="match status" value="1"/>
</dbReference>
<protein>
    <recommendedName>
        <fullName evidence="7">Transcription factor CBF/NF-Y/archaeal histone domain-containing protein</fullName>
    </recommendedName>
</protein>
<keyword evidence="3" id="KW-0238">DNA-binding</keyword>
<comment type="similarity">
    <text evidence="6">Belongs to the NFYC/HAP5 subunit family.</text>
</comment>
<dbReference type="SUPFAM" id="SSF47113">
    <property type="entry name" value="Histone-fold"/>
    <property type="match status" value="1"/>
</dbReference>
<dbReference type="InterPro" id="IPR003958">
    <property type="entry name" value="CBFA_NFYB_domain"/>
</dbReference>
<dbReference type="Gramene" id="RZC58105">
    <property type="protein sequence ID" value="RZC58105"/>
    <property type="gene ID" value="C5167_005409"/>
</dbReference>
<dbReference type="InterPro" id="IPR009072">
    <property type="entry name" value="Histone-fold"/>
</dbReference>
<dbReference type="PANTHER" id="PTHR10252:SF124">
    <property type="entry name" value="NUCLEAR TRANSCRIPTION FACTOR Y SUBUNIT C-10"/>
    <property type="match status" value="1"/>
</dbReference>
<dbReference type="Gene3D" id="1.10.20.10">
    <property type="entry name" value="Histone, subunit A"/>
    <property type="match status" value="1"/>
</dbReference>
<dbReference type="GO" id="GO:0046982">
    <property type="term" value="F:protein heterodimerization activity"/>
    <property type="evidence" value="ECO:0007669"/>
    <property type="project" value="InterPro"/>
</dbReference>
<dbReference type="CDD" id="cd22908">
    <property type="entry name" value="HFD_NFYC-like"/>
    <property type="match status" value="1"/>
</dbReference>
<keyword evidence="4" id="KW-0804">Transcription</keyword>
<dbReference type="STRING" id="3469.A0A4Y7JEN9"/>
<name>A0A4Y7JEN9_PAPSO</name>
<evidence type="ECO:0000256" key="4">
    <source>
        <dbReference type="ARBA" id="ARBA00023163"/>
    </source>
</evidence>